<feature type="transmembrane region" description="Helical" evidence="1">
    <location>
        <begin position="215"/>
        <end position="235"/>
    </location>
</feature>
<dbReference type="OrthoDB" id="1550598at2"/>
<dbReference type="RefSeq" id="WP_160738362.1">
    <property type="nucleotide sequence ID" value="NZ_WTYQ01000001.1"/>
</dbReference>
<dbReference type="Pfam" id="PF05675">
    <property type="entry name" value="DUF817"/>
    <property type="match status" value="1"/>
</dbReference>
<feature type="transmembrane region" description="Helical" evidence="1">
    <location>
        <begin position="161"/>
        <end position="180"/>
    </location>
</feature>
<dbReference type="PIRSF" id="PIRSF009141">
    <property type="entry name" value="UCP009141"/>
    <property type="match status" value="1"/>
</dbReference>
<accession>A0A845A9J5</accession>
<evidence type="ECO:0000313" key="2">
    <source>
        <dbReference type="EMBL" id="MXP25216.1"/>
    </source>
</evidence>
<organism evidence="2 3">
    <name type="scientific">Altericroceibacterium indicum</name>
    <dbReference type="NCBI Taxonomy" id="374177"/>
    <lineage>
        <taxon>Bacteria</taxon>
        <taxon>Pseudomonadati</taxon>
        <taxon>Pseudomonadota</taxon>
        <taxon>Alphaproteobacteria</taxon>
        <taxon>Sphingomonadales</taxon>
        <taxon>Erythrobacteraceae</taxon>
        <taxon>Altericroceibacterium</taxon>
    </lineage>
</organism>
<feature type="transmembrane region" description="Helical" evidence="1">
    <location>
        <begin position="255"/>
        <end position="272"/>
    </location>
</feature>
<evidence type="ECO:0000256" key="1">
    <source>
        <dbReference type="SAM" id="Phobius"/>
    </source>
</evidence>
<keyword evidence="1" id="KW-1133">Transmembrane helix</keyword>
<keyword evidence="1" id="KW-0812">Transmembrane</keyword>
<feature type="transmembrane region" description="Helical" evidence="1">
    <location>
        <begin position="130"/>
        <end position="149"/>
    </location>
</feature>
<evidence type="ECO:0000313" key="3">
    <source>
        <dbReference type="Proteomes" id="UP000460561"/>
    </source>
</evidence>
<dbReference type="AlphaFoldDB" id="A0A845A9J5"/>
<dbReference type="EMBL" id="WTYQ01000001">
    <property type="protein sequence ID" value="MXP25216.1"/>
    <property type="molecule type" value="Genomic_DNA"/>
</dbReference>
<proteinExistence type="predicted"/>
<comment type="caution">
    <text evidence="2">The sequence shown here is derived from an EMBL/GenBank/DDBJ whole genome shotgun (WGS) entry which is preliminary data.</text>
</comment>
<keyword evidence="3" id="KW-1185">Reference proteome</keyword>
<gene>
    <name evidence="2" type="ORF">GRI39_04050</name>
</gene>
<name>A0A845A9J5_9SPHN</name>
<sequence length="284" mass="32906">MVVQETRFASIRRRIEAFNPPKGPASWLYEFCLFGFKQGWACLFGGLMLALLLATHLFYPTNAPLYRYDFLTIAAVSIQLGMLGFRLETWEEAKVILAFHVVGTVMELFKTSAGSWVYPEPALLRIGDVPLFSGFMYAAVGSYIARVWRIFDFRFTDRPPYWAEWVLAIAIYINFFAHHWLPDIRLGLFCALALLFRRTRIYFTVWRQPRWMPLLLGWFLVALFIWFAENIGTFAQAWSYPSQKAGWHMVSFGKLGAWYLLMFISFTLVAALHKGRDEGEVKGT</sequence>
<protein>
    <submittedName>
        <fullName evidence="2">DUF817 family protein</fullName>
    </submittedName>
</protein>
<dbReference type="Proteomes" id="UP000460561">
    <property type="component" value="Unassembled WGS sequence"/>
</dbReference>
<feature type="transmembrane region" description="Helical" evidence="1">
    <location>
        <begin position="40"/>
        <end position="59"/>
    </location>
</feature>
<keyword evidence="1" id="KW-0472">Membrane</keyword>
<reference evidence="2 3" key="1">
    <citation type="submission" date="2019-12" db="EMBL/GenBank/DDBJ databases">
        <title>Genomic-based taxomic classification of the family Erythrobacteraceae.</title>
        <authorList>
            <person name="Xu L."/>
        </authorList>
    </citation>
    <scope>NUCLEOTIDE SEQUENCE [LARGE SCALE GENOMIC DNA]</scope>
    <source>
        <strain evidence="2 3">DSM 18604</strain>
    </source>
</reference>
<feature type="transmembrane region" description="Helical" evidence="1">
    <location>
        <begin position="186"/>
        <end position="203"/>
    </location>
</feature>
<dbReference type="InterPro" id="IPR008535">
    <property type="entry name" value="DUF817"/>
</dbReference>